<keyword evidence="3 6" id="KW-0812">Transmembrane</keyword>
<evidence type="ECO:0000259" key="7">
    <source>
        <dbReference type="Pfam" id="PF04138"/>
    </source>
</evidence>
<dbReference type="PANTHER" id="PTHR38459:SF1">
    <property type="entry name" value="PROPHAGE BACTOPRENOL-LINKED GLUCOSE TRANSLOCASE HOMOLOG"/>
    <property type="match status" value="1"/>
</dbReference>
<evidence type="ECO:0000256" key="3">
    <source>
        <dbReference type="ARBA" id="ARBA00022692"/>
    </source>
</evidence>
<dbReference type="GO" id="GO:0000271">
    <property type="term" value="P:polysaccharide biosynthetic process"/>
    <property type="evidence" value="ECO:0007669"/>
    <property type="project" value="InterPro"/>
</dbReference>
<feature type="transmembrane region" description="Helical" evidence="6">
    <location>
        <begin position="12"/>
        <end position="33"/>
    </location>
</feature>
<comment type="similarity">
    <text evidence="2">Belongs to the GtrA family.</text>
</comment>
<evidence type="ECO:0000256" key="2">
    <source>
        <dbReference type="ARBA" id="ARBA00009399"/>
    </source>
</evidence>
<accession>A0A6J4I9N5</accession>
<evidence type="ECO:0000256" key="6">
    <source>
        <dbReference type="SAM" id="Phobius"/>
    </source>
</evidence>
<proteinExistence type="inferred from homology"/>
<dbReference type="GO" id="GO:0005886">
    <property type="term" value="C:plasma membrane"/>
    <property type="evidence" value="ECO:0007669"/>
    <property type="project" value="TreeGrafter"/>
</dbReference>
<feature type="transmembrane region" description="Helical" evidence="6">
    <location>
        <begin position="105"/>
        <end position="127"/>
    </location>
</feature>
<evidence type="ECO:0000256" key="1">
    <source>
        <dbReference type="ARBA" id="ARBA00004141"/>
    </source>
</evidence>
<dbReference type="EMBL" id="CADCTJ010000489">
    <property type="protein sequence ID" value="CAA9244110.1"/>
    <property type="molecule type" value="Genomic_DNA"/>
</dbReference>
<evidence type="ECO:0000256" key="4">
    <source>
        <dbReference type="ARBA" id="ARBA00022989"/>
    </source>
</evidence>
<protein>
    <recommendedName>
        <fullName evidence="7">GtrA/DPMS transmembrane domain-containing protein</fullName>
    </recommendedName>
</protein>
<evidence type="ECO:0000256" key="5">
    <source>
        <dbReference type="ARBA" id="ARBA00023136"/>
    </source>
</evidence>
<dbReference type="InterPro" id="IPR007267">
    <property type="entry name" value="GtrA_DPMS_TM"/>
</dbReference>
<feature type="transmembrane region" description="Helical" evidence="6">
    <location>
        <begin position="42"/>
        <end position="59"/>
    </location>
</feature>
<keyword evidence="5 6" id="KW-0472">Membrane</keyword>
<dbReference type="PANTHER" id="PTHR38459">
    <property type="entry name" value="PROPHAGE BACTOPRENOL-LINKED GLUCOSE TRANSLOCASE HOMOLOG"/>
    <property type="match status" value="1"/>
</dbReference>
<feature type="domain" description="GtrA/DPMS transmembrane" evidence="7">
    <location>
        <begin position="14"/>
        <end position="129"/>
    </location>
</feature>
<evidence type="ECO:0000313" key="8">
    <source>
        <dbReference type="EMBL" id="CAA9244110.1"/>
    </source>
</evidence>
<comment type="subcellular location">
    <subcellularLocation>
        <location evidence="1">Membrane</location>
        <topology evidence="1">Multi-pass membrane protein</topology>
    </subcellularLocation>
</comment>
<organism evidence="8">
    <name type="scientific">uncultured Adhaeribacter sp</name>
    <dbReference type="NCBI Taxonomy" id="448109"/>
    <lineage>
        <taxon>Bacteria</taxon>
        <taxon>Pseudomonadati</taxon>
        <taxon>Bacteroidota</taxon>
        <taxon>Cytophagia</taxon>
        <taxon>Cytophagales</taxon>
        <taxon>Hymenobacteraceae</taxon>
        <taxon>Adhaeribacter</taxon>
        <taxon>environmental samples</taxon>
    </lineage>
</organism>
<name>A0A6J4I9N5_9BACT</name>
<dbReference type="InterPro" id="IPR051401">
    <property type="entry name" value="GtrA_CellWall_Glycosyl"/>
</dbReference>
<reference evidence="8" key="1">
    <citation type="submission" date="2020-02" db="EMBL/GenBank/DDBJ databases">
        <authorList>
            <person name="Meier V. D."/>
        </authorList>
    </citation>
    <scope>NUCLEOTIDE SEQUENCE</scope>
    <source>
        <strain evidence="8">AVDCRST_MAG95</strain>
    </source>
</reference>
<sequence>MPESIISLLVKFVKFGLVGFSGLLLDFGITYLLKEEGRWNKYLANSSGFAVACGSNYILNRAWTFQSADPAVTIQFGKFLIIAVVGLGLNNLVVYLLTDKLKFNFYLAKFCAVVLVFFWNFSLNYVYTFAG</sequence>
<feature type="transmembrane region" description="Helical" evidence="6">
    <location>
        <begin position="79"/>
        <end position="98"/>
    </location>
</feature>
<dbReference type="AlphaFoldDB" id="A0A6J4I9N5"/>
<dbReference type="Pfam" id="PF04138">
    <property type="entry name" value="GtrA_DPMS_TM"/>
    <property type="match status" value="1"/>
</dbReference>
<keyword evidence="4 6" id="KW-1133">Transmembrane helix</keyword>
<gene>
    <name evidence="8" type="ORF">AVDCRST_MAG95-1558</name>
</gene>